<keyword evidence="3" id="KW-1185">Reference proteome</keyword>
<evidence type="ECO:0000313" key="2">
    <source>
        <dbReference type="EMBL" id="MBS4191184.1"/>
    </source>
</evidence>
<feature type="region of interest" description="Disordered" evidence="1">
    <location>
        <begin position="1"/>
        <end position="22"/>
    </location>
</feature>
<organism evidence="2 3">
    <name type="scientific">Cytobacillus citreus</name>
    <dbReference type="NCBI Taxonomy" id="2833586"/>
    <lineage>
        <taxon>Bacteria</taxon>
        <taxon>Bacillati</taxon>
        <taxon>Bacillota</taxon>
        <taxon>Bacilli</taxon>
        <taxon>Bacillales</taxon>
        <taxon>Bacillaceae</taxon>
        <taxon>Cytobacillus</taxon>
    </lineage>
</organism>
<reference evidence="2 3" key="1">
    <citation type="submission" date="2021-05" db="EMBL/GenBank/DDBJ databases">
        <title>Novel Bacillus species.</title>
        <authorList>
            <person name="Liu G."/>
        </authorList>
    </citation>
    <scope>NUCLEOTIDE SEQUENCE [LARGE SCALE GENOMIC DNA]</scope>
    <source>
        <strain evidence="2 3">FJAT-49705</strain>
    </source>
</reference>
<dbReference type="RefSeq" id="WP_213102643.1">
    <property type="nucleotide sequence ID" value="NZ_JAGYPM010000003.1"/>
</dbReference>
<dbReference type="Proteomes" id="UP000681027">
    <property type="component" value="Unassembled WGS sequence"/>
</dbReference>
<evidence type="ECO:0000256" key="1">
    <source>
        <dbReference type="SAM" id="MobiDB-lite"/>
    </source>
</evidence>
<proteinExistence type="predicted"/>
<sequence>MEELEEYIDPAEGLGVGDTYENDQGMWEIGEGGSRMLIEPSEDWIIKHRQPETIPEPTLEEKLEILEQENSMLKIAQAETNTTLLEFMEEILMGGM</sequence>
<dbReference type="EMBL" id="JAGYPM010000003">
    <property type="protein sequence ID" value="MBS4191184.1"/>
    <property type="molecule type" value="Genomic_DNA"/>
</dbReference>
<accession>A0ABS5NTN3</accession>
<comment type="caution">
    <text evidence="2">The sequence shown here is derived from an EMBL/GenBank/DDBJ whole genome shotgun (WGS) entry which is preliminary data.</text>
</comment>
<name>A0ABS5NTN3_9BACI</name>
<evidence type="ECO:0000313" key="3">
    <source>
        <dbReference type="Proteomes" id="UP000681027"/>
    </source>
</evidence>
<gene>
    <name evidence="2" type="ORF">KHA94_13425</name>
</gene>
<protein>
    <submittedName>
        <fullName evidence="2">Uncharacterized protein</fullName>
    </submittedName>
</protein>